<dbReference type="Proteomes" id="UP001201812">
    <property type="component" value="Unassembled WGS sequence"/>
</dbReference>
<evidence type="ECO:0000256" key="2">
    <source>
        <dbReference type="ARBA" id="ARBA00022771"/>
    </source>
</evidence>
<keyword evidence="3" id="KW-0862">Zinc</keyword>
<name>A0AAD4NB34_9BILA</name>
<dbReference type="GO" id="GO:0005634">
    <property type="term" value="C:nucleus"/>
    <property type="evidence" value="ECO:0007669"/>
    <property type="project" value="TreeGrafter"/>
</dbReference>
<dbReference type="PROSITE" id="PS00031">
    <property type="entry name" value="NUCLEAR_REC_DBD_1"/>
    <property type="match status" value="1"/>
</dbReference>
<keyword evidence="8" id="KW-0539">Nucleus</keyword>
<dbReference type="SUPFAM" id="SSF57716">
    <property type="entry name" value="Glucocorticoid receptor-like (DNA-binding domain)"/>
    <property type="match status" value="1"/>
</dbReference>
<evidence type="ECO:0000256" key="6">
    <source>
        <dbReference type="ARBA" id="ARBA00023163"/>
    </source>
</evidence>
<dbReference type="EMBL" id="JAKKPZ010000008">
    <property type="protein sequence ID" value="KAI1718015.1"/>
    <property type="molecule type" value="Genomic_DNA"/>
</dbReference>
<reference evidence="11" key="1">
    <citation type="submission" date="2022-01" db="EMBL/GenBank/DDBJ databases">
        <title>Genome Sequence Resource for Two Populations of Ditylenchus destructor, the Migratory Endoparasitic Phytonematode.</title>
        <authorList>
            <person name="Zhang H."/>
            <person name="Lin R."/>
            <person name="Xie B."/>
        </authorList>
    </citation>
    <scope>NUCLEOTIDE SEQUENCE</scope>
    <source>
        <strain evidence="11">BazhouSP</strain>
    </source>
</reference>
<dbReference type="PROSITE" id="PS51030">
    <property type="entry name" value="NUCLEAR_REC_DBD_2"/>
    <property type="match status" value="1"/>
</dbReference>
<evidence type="ECO:0000256" key="7">
    <source>
        <dbReference type="ARBA" id="ARBA00023170"/>
    </source>
</evidence>
<evidence type="ECO:0000256" key="8">
    <source>
        <dbReference type="ARBA" id="ARBA00023242"/>
    </source>
</evidence>
<organism evidence="11 12">
    <name type="scientific">Ditylenchus destructor</name>
    <dbReference type="NCBI Taxonomy" id="166010"/>
    <lineage>
        <taxon>Eukaryota</taxon>
        <taxon>Metazoa</taxon>
        <taxon>Ecdysozoa</taxon>
        <taxon>Nematoda</taxon>
        <taxon>Chromadorea</taxon>
        <taxon>Rhabditida</taxon>
        <taxon>Tylenchina</taxon>
        <taxon>Tylenchomorpha</taxon>
        <taxon>Sphaerularioidea</taxon>
        <taxon>Anguinidae</taxon>
        <taxon>Anguininae</taxon>
        <taxon>Ditylenchus</taxon>
    </lineage>
</organism>
<keyword evidence="1" id="KW-0479">Metal-binding</keyword>
<protein>
    <submittedName>
        <fullName evidence="11">Zinc finger, c4 type (Two domains) domain-containing protein</fullName>
    </submittedName>
</protein>
<dbReference type="GO" id="GO:0043565">
    <property type="term" value="F:sequence-specific DNA binding"/>
    <property type="evidence" value="ECO:0007669"/>
    <property type="project" value="InterPro"/>
</dbReference>
<dbReference type="GO" id="GO:0008270">
    <property type="term" value="F:zinc ion binding"/>
    <property type="evidence" value="ECO:0007669"/>
    <property type="project" value="UniProtKB-KW"/>
</dbReference>
<gene>
    <name evidence="11" type="ORF">DdX_06425</name>
</gene>
<keyword evidence="12" id="KW-1185">Reference proteome</keyword>
<keyword evidence="5" id="KW-0238">DNA-binding</keyword>
<evidence type="ECO:0000256" key="9">
    <source>
        <dbReference type="SAM" id="MobiDB-lite"/>
    </source>
</evidence>
<feature type="domain" description="Nuclear receptor" evidence="10">
    <location>
        <begin position="131"/>
        <end position="170"/>
    </location>
</feature>
<evidence type="ECO:0000259" key="10">
    <source>
        <dbReference type="PROSITE" id="PS51030"/>
    </source>
</evidence>
<dbReference type="InterPro" id="IPR013088">
    <property type="entry name" value="Znf_NHR/GATA"/>
</dbReference>
<evidence type="ECO:0000256" key="5">
    <source>
        <dbReference type="ARBA" id="ARBA00023125"/>
    </source>
</evidence>
<keyword evidence="2" id="KW-0863">Zinc-finger</keyword>
<comment type="caution">
    <text evidence="11">The sequence shown here is derived from an EMBL/GenBank/DDBJ whole genome shotgun (WGS) entry which is preliminary data.</text>
</comment>
<dbReference type="GO" id="GO:0003700">
    <property type="term" value="F:DNA-binding transcription factor activity"/>
    <property type="evidence" value="ECO:0007669"/>
    <property type="project" value="InterPro"/>
</dbReference>
<dbReference type="InterPro" id="IPR001628">
    <property type="entry name" value="Znf_hrmn_rcpt"/>
</dbReference>
<accession>A0AAD4NB34</accession>
<dbReference type="PANTHER" id="PTHR46011">
    <property type="entry name" value="NUCLEAR HORMONE RECEPTOR FAMILY MEMBER NHR-86-RELATED"/>
    <property type="match status" value="1"/>
</dbReference>
<dbReference type="PRINTS" id="PR00047">
    <property type="entry name" value="STROIDFINGER"/>
</dbReference>
<evidence type="ECO:0000256" key="1">
    <source>
        <dbReference type="ARBA" id="ARBA00022723"/>
    </source>
</evidence>
<dbReference type="GO" id="GO:0006357">
    <property type="term" value="P:regulation of transcription by RNA polymerase II"/>
    <property type="evidence" value="ECO:0007669"/>
    <property type="project" value="TreeGrafter"/>
</dbReference>
<evidence type="ECO:0000313" key="11">
    <source>
        <dbReference type="EMBL" id="KAI1718015.1"/>
    </source>
</evidence>
<dbReference type="SMART" id="SM00399">
    <property type="entry name" value="ZnF_C4"/>
    <property type="match status" value="1"/>
</dbReference>
<dbReference type="Pfam" id="PF00105">
    <property type="entry name" value="zf-C4"/>
    <property type="match status" value="1"/>
</dbReference>
<dbReference type="AlphaFoldDB" id="A0AAD4NB34"/>
<evidence type="ECO:0000256" key="4">
    <source>
        <dbReference type="ARBA" id="ARBA00023015"/>
    </source>
</evidence>
<feature type="region of interest" description="Disordered" evidence="9">
    <location>
        <begin position="435"/>
        <end position="456"/>
    </location>
</feature>
<proteinExistence type="predicted"/>
<dbReference type="PANTHER" id="PTHR46011:SF4">
    <property type="entry name" value="NUCLEAR HORMONE RECEPTOR FAMILY MEMBER NHR-43"/>
    <property type="match status" value="1"/>
</dbReference>
<dbReference type="Gene3D" id="3.30.50.10">
    <property type="entry name" value="Erythroid Transcription Factor GATA-1, subunit A"/>
    <property type="match status" value="1"/>
</dbReference>
<evidence type="ECO:0000313" key="12">
    <source>
        <dbReference type="Proteomes" id="UP001201812"/>
    </source>
</evidence>
<keyword evidence="6" id="KW-0804">Transcription</keyword>
<evidence type="ECO:0000256" key="3">
    <source>
        <dbReference type="ARBA" id="ARBA00022833"/>
    </source>
</evidence>
<keyword evidence="7" id="KW-0675">Receptor</keyword>
<sequence>MRPLEDLTLESCYFNVSELANTFNSYEYSYSPTAIFPEIDVFSDFPIFMDPDQIVYQSQKIKQEPNEMICSPQITSQTDFLSNGVISASPVPETDTSSVLYADLGCMAVSAPIQPSSWPPSHIGTSAEVRRMKCSVCGQMADGFHFNALSCAACGAFFRRSIADQKTYSCATRDCDILRQGTTTGQKRQNQGSSEQKCSKKMKCSPMVSKESPITDKTETGILDAICTARRKISHQRLGSGTANNPATYKQHIFSTNYANMHNLMKQEVLLFKQFVLEDPVIRQIIGMDEDDNEQFDEFSWKFWLWSLLEIALATLRFGGVQTNRIYFADCGYLELELEEFVKFFSVNFPRDAHSLARLSLPIAQYFVENVCRSLQAERLGGEHECAALVALILSDCISNGSVKSDPVSLPDTRQESQAKVKQQVFSELLEYYSSSSPSASGRNSPQPQTGTLMDYNANTHPAAKMGVVLLASSAFIDAVAMLRELHYCLKIVQYKE</sequence>
<keyword evidence="4" id="KW-0805">Transcription regulation</keyword>
<feature type="compositionally biased region" description="Polar residues" evidence="9">
    <location>
        <begin position="442"/>
        <end position="456"/>
    </location>
</feature>